<dbReference type="EMBL" id="UGQU01000003">
    <property type="protein sequence ID" value="STZ63426.1"/>
    <property type="molecule type" value="Genomic_DNA"/>
</dbReference>
<evidence type="ECO:0000313" key="1">
    <source>
        <dbReference type="EMBL" id="STZ63426.1"/>
    </source>
</evidence>
<reference evidence="1 2" key="1">
    <citation type="submission" date="2018-06" db="EMBL/GenBank/DDBJ databases">
        <authorList>
            <consortium name="Pathogen Informatics"/>
            <person name="Doyle S."/>
        </authorList>
    </citation>
    <scope>NUCLEOTIDE SEQUENCE [LARGE SCALE GENOMIC DNA]</scope>
    <source>
        <strain evidence="1 2">NCTC10359</strain>
    </source>
</reference>
<dbReference type="InterPro" id="IPR021457">
    <property type="entry name" value="DUF3108"/>
</dbReference>
<name>A0A378TRL2_MORLA</name>
<dbReference type="Pfam" id="PF11306">
    <property type="entry name" value="DUF3108"/>
    <property type="match status" value="1"/>
</dbReference>
<accession>A0A378TRL2</accession>
<gene>
    <name evidence="1" type="ORF">NCTC10359_01855</name>
</gene>
<evidence type="ECO:0000313" key="2">
    <source>
        <dbReference type="Proteomes" id="UP000254437"/>
    </source>
</evidence>
<dbReference type="AlphaFoldDB" id="A0A378TRL2"/>
<dbReference type="Proteomes" id="UP000254437">
    <property type="component" value="Unassembled WGS sequence"/>
</dbReference>
<organism evidence="1 2">
    <name type="scientific">Moraxella lacunata</name>
    <dbReference type="NCBI Taxonomy" id="477"/>
    <lineage>
        <taxon>Bacteria</taxon>
        <taxon>Pseudomonadati</taxon>
        <taxon>Pseudomonadota</taxon>
        <taxon>Gammaproteobacteria</taxon>
        <taxon>Moraxellales</taxon>
        <taxon>Moraxellaceae</taxon>
        <taxon>Moraxella</taxon>
    </lineage>
</organism>
<dbReference type="Gene3D" id="2.40.360.20">
    <property type="match status" value="1"/>
</dbReference>
<sequence length="282" mass="30556">MIMANKIWFEKVFSQNATNHHAIALVIVTKNVNNKPMFEINLQSKRVIMSVLNKFFKTATTATVATGIAMGATLSANAADLSGFSATYAVKADGKNGTATRTLTKNGNNYSYNVKASAAGVASVNQSANFSLSNGRIVPSSSNMSVKVLGVGRTHNIKFNNSAKSVVSTYKGKSTTLKMNGQAYDDLSLEAQIRQELINGKFSGNYHLVKKNEIEATRFRRSGSSKITVPAGTYDAIRIDRVHDDKGRATSFWLAPSLNYLPIKVSQTNDGKVISMELTKVN</sequence>
<proteinExistence type="predicted"/>
<dbReference type="STRING" id="477.A9309_04855"/>
<protein>
    <submittedName>
        <fullName evidence="1">Protein of uncharacterized function (DUF3108)</fullName>
    </submittedName>
</protein>